<organism evidence="2 3">
    <name type="scientific">Cavenderia fasciculata</name>
    <name type="common">Slime mold</name>
    <name type="synonym">Dictyostelium fasciculatum</name>
    <dbReference type="NCBI Taxonomy" id="261658"/>
    <lineage>
        <taxon>Eukaryota</taxon>
        <taxon>Amoebozoa</taxon>
        <taxon>Evosea</taxon>
        <taxon>Eumycetozoa</taxon>
        <taxon>Dictyostelia</taxon>
        <taxon>Acytosteliales</taxon>
        <taxon>Cavenderiaceae</taxon>
        <taxon>Cavenderia</taxon>
    </lineage>
</organism>
<dbReference type="Proteomes" id="UP000007797">
    <property type="component" value="Unassembled WGS sequence"/>
</dbReference>
<gene>
    <name evidence="2" type="ORF">DFA_12323</name>
</gene>
<sequence>MESMQHLPTINLYRDERTEQKPESTELVDTKLIAIYIKVANQQAEPQSSVVEIFDRKFAKRKREEVVSPTKIIHAARTSSYSTYYTSPRGRISAQISAPPILLLTTTIIPFSSVDLDSKVDSVHRIVTGDTISLQQSATCLYEN</sequence>
<dbReference type="KEGG" id="dfa:DFA_12323"/>
<evidence type="ECO:0000313" key="2">
    <source>
        <dbReference type="EMBL" id="EGG14547.1"/>
    </source>
</evidence>
<protein>
    <submittedName>
        <fullName evidence="2">Uncharacterized protein</fullName>
    </submittedName>
</protein>
<reference evidence="3" key="1">
    <citation type="journal article" date="2011" name="Genome Res.">
        <title>Phylogeny-wide analysis of social amoeba genomes highlights ancient origins for complex intercellular communication.</title>
        <authorList>
            <person name="Heidel A.J."/>
            <person name="Lawal H.M."/>
            <person name="Felder M."/>
            <person name="Schilde C."/>
            <person name="Helps N.R."/>
            <person name="Tunggal B."/>
            <person name="Rivero F."/>
            <person name="John U."/>
            <person name="Schleicher M."/>
            <person name="Eichinger L."/>
            <person name="Platzer M."/>
            <person name="Noegel A.A."/>
            <person name="Schaap P."/>
            <person name="Gloeckner G."/>
        </authorList>
    </citation>
    <scope>NUCLEOTIDE SEQUENCE [LARGE SCALE GENOMIC DNA]</scope>
    <source>
        <strain evidence="3">SH3</strain>
    </source>
</reference>
<keyword evidence="3" id="KW-1185">Reference proteome</keyword>
<evidence type="ECO:0000256" key="1">
    <source>
        <dbReference type="SAM" id="MobiDB-lite"/>
    </source>
</evidence>
<feature type="compositionally biased region" description="Basic and acidic residues" evidence="1">
    <location>
        <begin position="13"/>
        <end position="24"/>
    </location>
</feature>
<dbReference type="RefSeq" id="XP_004366067.1">
    <property type="nucleotide sequence ID" value="XM_004366010.1"/>
</dbReference>
<feature type="region of interest" description="Disordered" evidence="1">
    <location>
        <begin position="1"/>
        <end position="24"/>
    </location>
</feature>
<dbReference type="AlphaFoldDB" id="F4QD76"/>
<dbReference type="EMBL" id="GL883029">
    <property type="protein sequence ID" value="EGG14547.1"/>
    <property type="molecule type" value="Genomic_DNA"/>
</dbReference>
<accession>F4QD76</accession>
<proteinExistence type="predicted"/>
<evidence type="ECO:0000313" key="3">
    <source>
        <dbReference type="Proteomes" id="UP000007797"/>
    </source>
</evidence>
<dbReference type="GeneID" id="14866040"/>
<name>F4QD76_CACFS</name>